<gene>
    <name evidence="1" type="ORF">K649_03215</name>
</gene>
<dbReference type="Proteomes" id="UP000013026">
    <property type="component" value="Chromosome"/>
</dbReference>
<name>M9X763_MEIRD</name>
<proteinExistence type="predicted"/>
<protein>
    <submittedName>
        <fullName evidence="1">Uncharacterized protein</fullName>
    </submittedName>
</protein>
<accession>M9X763</accession>
<organism evidence="1 2">
    <name type="scientific">Meiothermus ruber (strain ATCC 35948 / DSM 1279 / VKM B-1258 / 21)</name>
    <name type="common">Thermus ruber</name>
    <dbReference type="NCBI Taxonomy" id="504728"/>
    <lineage>
        <taxon>Bacteria</taxon>
        <taxon>Thermotogati</taxon>
        <taxon>Deinococcota</taxon>
        <taxon>Deinococci</taxon>
        <taxon>Thermales</taxon>
        <taxon>Thermaceae</taxon>
        <taxon>Meiothermus</taxon>
    </lineage>
</organism>
<dbReference type="KEGG" id="mre:K649_03215"/>
<evidence type="ECO:0000313" key="1">
    <source>
        <dbReference type="EMBL" id="AGK03945.1"/>
    </source>
</evidence>
<dbReference type="AlphaFoldDB" id="M9X763"/>
<evidence type="ECO:0000313" key="2">
    <source>
        <dbReference type="Proteomes" id="UP000013026"/>
    </source>
</evidence>
<sequence>MQLRVVVHRPLLPHQHHRPSDVDGALVITGRQQRHHLLHAARPQALGELGMVFYKAQHTGLLRVDLQSLIGQDHLLAVMVELVGHALLAPYQLSLFDKKGVLVGVQGHHLQP</sequence>
<dbReference type="PATRIC" id="fig|504728.9.peg.665"/>
<reference evidence="1 2" key="1">
    <citation type="submission" date="2013-04" db="EMBL/GenBank/DDBJ databases">
        <authorList>
            <person name="Chin J."/>
            <person name="Alexander D.H."/>
            <person name="Marks P."/>
            <person name="Korlach J."/>
            <person name="Clum A."/>
            <person name="Copeland A."/>
        </authorList>
    </citation>
    <scope>NUCLEOTIDE SEQUENCE [LARGE SCALE GENOMIC DNA]</scope>
    <source>
        <strain evidence="2">ATCC 35948 / DSM 1279 / VKM B-1258 / 21</strain>
    </source>
</reference>
<dbReference type="EMBL" id="CP005385">
    <property type="protein sequence ID" value="AGK03945.1"/>
    <property type="molecule type" value="Genomic_DNA"/>
</dbReference>